<feature type="domain" description="G5" evidence="2">
    <location>
        <begin position="360"/>
        <end position="439"/>
    </location>
</feature>
<dbReference type="InterPro" id="IPR052913">
    <property type="entry name" value="Glycopeptide_resist_protein"/>
</dbReference>
<dbReference type="PANTHER" id="PTHR35788">
    <property type="entry name" value="EXPORTED PROTEIN-RELATED"/>
    <property type="match status" value="1"/>
</dbReference>
<comment type="caution">
    <text evidence="3">The sequence shown here is derived from an EMBL/GenBank/DDBJ whole genome shotgun (WGS) entry which is preliminary data.</text>
</comment>
<dbReference type="PROSITE" id="PS51109">
    <property type="entry name" value="G5"/>
    <property type="match status" value="1"/>
</dbReference>
<dbReference type="RefSeq" id="WP_413781196.1">
    <property type="nucleotide sequence ID" value="NZ_JAUOZS010000001.1"/>
</dbReference>
<dbReference type="EMBL" id="JAUOZS010000001">
    <property type="protein sequence ID" value="MDT8902721.1"/>
    <property type="molecule type" value="Genomic_DNA"/>
</dbReference>
<dbReference type="Proteomes" id="UP001254848">
    <property type="component" value="Unassembled WGS sequence"/>
</dbReference>
<dbReference type="InterPro" id="IPR007391">
    <property type="entry name" value="Vancomycin_resist_VanW"/>
</dbReference>
<reference evidence="3 4" key="1">
    <citation type="submission" date="2023-07" db="EMBL/GenBank/DDBJ databases">
        <title>The novel representative of Negativicutes class, Anaeroselena agilis gen. nov. sp. nov.</title>
        <authorList>
            <person name="Prokofeva M.I."/>
            <person name="Elcheninov A.G."/>
            <person name="Klyukina A."/>
            <person name="Kublanov I.V."/>
            <person name="Frolov E.N."/>
            <person name="Podosokorskaya O.A."/>
        </authorList>
    </citation>
    <scope>NUCLEOTIDE SEQUENCE [LARGE SCALE GENOMIC DNA]</scope>
    <source>
        <strain evidence="3 4">4137-cl</strain>
    </source>
</reference>
<name>A0ABU3P3L8_9FIRM</name>
<dbReference type="Pfam" id="PF04294">
    <property type="entry name" value="VanW"/>
    <property type="match status" value="1"/>
</dbReference>
<evidence type="ECO:0000259" key="2">
    <source>
        <dbReference type="PROSITE" id="PS51109"/>
    </source>
</evidence>
<organism evidence="3 4">
    <name type="scientific">Anaeroselena agilis</name>
    <dbReference type="NCBI Taxonomy" id="3063788"/>
    <lineage>
        <taxon>Bacteria</taxon>
        <taxon>Bacillati</taxon>
        <taxon>Bacillota</taxon>
        <taxon>Negativicutes</taxon>
        <taxon>Acetonemataceae</taxon>
        <taxon>Anaeroselena</taxon>
    </lineage>
</organism>
<gene>
    <name evidence="3" type="ORF">Q4T40_15865</name>
</gene>
<keyword evidence="1" id="KW-0732">Signal</keyword>
<protein>
    <submittedName>
        <fullName evidence="3">VanW family protein</fullName>
    </submittedName>
</protein>
<dbReference type="Pfam" id="PF07501">
    <property type="entry name" value="G5"/>
    <property type="match status" value="1"/>
</dbReference>
<accession>A0ABU3P3L8</accession>
<dbReference type="InterPro" id="IPR022029">
    <property type="entry name" value="YoaR-like_PG-bd"/>
</dbReference>
<evidence type="ECO:0000313" key="4">
    <source>
        <dbReference type="Proteomes" id="UP001254848"/>
    </source>
</evidence>
<dbReference type="InterPro" id="IPR011098">
    <property type="entry name" value="G5_dom"/>
</dbReference>
<dbReference type="SMART" id="SM01208">
    <property type="entry name" value="G5"/>
    <property type="match status" value="1"/>
</dbReference>
<dbReference type="Gene3D" id="2.20.230.10">
    <property type="entry name" value="Resuscitation-promoting factor rpfb"/>
    <property type="match status" value="1"/>
</dbReference>
<dbReference type="Pfam" id="PF12229">
    <property type="entry name" value="PG_binding_4"/>
    <property type="match status" value="1"/>
</dbReference>
<dbReference type="PANTHER" id="PTHR35788:SF1">
    <property type="entry name" value="EXPORTED PROTEIN"/>
    <property type="match status" value="1"/>
</dbReference>
<evidence type="ECO:0000256" key="1">
    <source>
        <dbReference type="ARBA" id="ARBA00022729"/>
    </source>
</evidence>
<sequence>MTRKSRLAAATAIIVFALAAVLVRPLVGGGVYEGVAVEGVAVGGLGRDELGQLLAAWRQEYHSRHVVVYYGDTAFRLDAASIDYDLDVEATAEEAWAYGRRGSWGERLKNIGAARREGYRIPLRVRYNENKLAALLEAWREAIDRPPRNAALSLEKGGIVPQEQGRRLDVAAVKPLVLKALHAGDANLPLPVTPLYPDVTVADLRQTGIKELWSSFTTAFDPADANRTANIRLSARRINGHIVYPGETFSFNQVVGPRDREHGFKEALEIVDGEFVPGIGGGVCQVSSTLYNAVLLANLTVVERSNHSKPLGYVGLGRDATVVFGALDFKFANNTGSPVVIMAETAKNRLTVGIVGREPLAVAVELLSADRQVIPPAVVKKQDPGLFLGETKVDKQGKPGYEVTTLRVVSAGGRELKREVLTKDRYQPENTIVKVGTKLPPFVQEKIDQVQGKN</sequence>
<evidence type="ECO:0000313" key="3">
    <source>
        <dbReference type="EMBL" id="MDT8902721.1"/>
    </source>
</evidence>
<keyword evidence="4" id="KW-1185">Reference proteome</keyword>
<proteinExistence type="predicted"/>